<sequence>MASQRFFRFLVSDDEADAASVSPEARPHIAANGIRQMAAQTLQSVGDQVVNAKTVLPWLVTALGAPSGFVGLLVPIREAGSMLPQAAWAPRIRRRRVRKWVWVAGAAGQAGATAAMALVAATASGTVAGVGVLAALAVFALARSLSSIASKDVLGRTVPKGQRGQIKGATTVASAAVALSLGVALRTWGGESVGTGVLAALLGAAALAWVGAAAVYATIREPAAEVAQADADGPGWVSQAVQLWREDAVFRKFVFARALLLVTALSPPFVVTLGVQQGSGLSALGLFVIAQGVAGLVGGRVFGRLADRSSRRLMIGASLAASAVIVAHLGLVRLPGMGEAVWLAAAAYLLLALVHVGARLARKTYVVDIAEGDRRTQYVAVANTLMGVLLLAVGAGTAALAVLGAEFALLLLAVLGVAGAVVGRSLPEVEKG</sequence>
<proteinExistence type="predicted"/>
<dbReference type="Pfam" id="PF07690">
    <property type="entry name" value="MFS_1"/>
    <property type="match status" value="1"/>
</dbReference>
<feature type="transmembrane region" description="Helical" evidence="1">
    <location>
        <begin position="254"/>
        <end position="275"/>
    </location>
</feature>
<feature type="transmembrane region" description="Helical" evidence="1">
    <location>
        <begin position="407"/>
        <end position="426"/>
    </location>
</feature>
<keyword evidence="1" id="KW-1133">Transmembrane helix</keyword>
<dbReference type="Proteomes" id="UP001172708">
    <property type="component" value="Unassembled WGS sequence"/>
</dbReference>
<keyword evidence="3" id="KW-1185">Reference proteome</keyword>
<comment type="caution">
    <text evidence="2">The sequence shown here is derived from an EMBL/GenBank/DDBJ whole genome shotgun (WGS) entry which is preliminary data.</text>
</comment>
<feature type="transmembrane region" description="Helical" evidence="1">
    <location>
        <begin position="314"/>
        <end position="334"/>
    </location>
</feature>
<dbReference type="InterPro" id="IPR052528">
    <property type="entry name" value="Sugar_transport-like"/>
</dbReference>
<dbReference type="RefSeq" id="WP_301140883.1">
    <property type="nucleotide sequence ID" value="NZ_JAUHQA010000001.1"/>
</dbReference>
<feature type="transmembrane region" description="Helical" evidence="1">
    <location>
        <begin position="127"/>
        <end position="145"/>
    </location>
</feature>
<dbReference type="Gene3D" id="1.20.1250.20">
    <property type="entry name" value="MFS general substrate transporter like domains"/>
    <property type="match status" value="2"/>
</dbReference>
<organism evidence="2 3">
    <name type="scientific">Demequina muriae</name>
    <dbReference type="NCBI Taxonomy" id="3051664"/>
    <lineage>
        <taxon>Bacteria</taxon>
        <taxon>Bacillati</taxon>
        <taxon>Actinomycetota</taxon>
        <taxon>Actinomycetes</taxon>
        <taxon>Micrococcales</taxon>
        <taxon>Demequinaceae</taxon>
        <taxon>Demequina</taxon>
    </lineage>
</organism>
<feature type="transmembrane region" description="Helical" evidence="1">
    <location>
        <begin position="281"/>
        <end position="302"/>
    </location>
</feature>
<name>A0ABT8GE40_9MICO</name>
<protein>
    <submittedName>
        <fullName evidence="2">MFS transporter</fullName>
    </submittedName>
</protein>
<evidence type="ECO:0000313" key="3">
    <source>
        <dbReference type="Proteomes" id="UP001172708"/>
    </source>
</evidence>
<evidence type="ECO:0000313" key="2">
    <source>
        <dbReference type="EMBL" id="MDN4479696.1"/>
    </source>
</evidence>
<feature type="transmembrane region" description="Helical" evidence="1">
    <location>
        <begin position="340"/>
        <end position="358"/>
    </location>
</feature>
<dbReference type="PANTHER" id="PTHR23526">
    <property type="entry name" value="INTEGRAL MEMBRANE TRANSPORT PROTEIN-RELATED"/>
    <property type="match status" value="1"/>
</dbReference>
<feature type="transmembrane region" description="Helical" evidence="1">
    <location>
        <begin position="100"/>
        <end position="121"/>
    </location>
</feature>
<feature type="transmembrane region" description="Helical" evidence="1">
    <location>
        <begin position="55"/>
        <end position="74"/>
    </location>
</feature>
<dbReference type="EMBL" id="JAUHQA010000001">
    <property type="protein sequence ID" value="MDN4479696.1"/>
    <property type="molecule type" value="Genomic_DNA"/>
</dbReference>
<reference evidence="2" key="1">
    <citation type="submission" date="2023-06" db="EMBL/GenBank/DDBJ databases">
        <title>Egi l300058.</title>
        <authorList>
            <person name="Gao L."/>
            <person name="Fang B.-Z."/>
            <person name="Li W.-J."/>
        </authorList>
    </citation>
    <scope>NUCLEOTIDE SEQUENCE</scope>
    <source>
        <strain evidence="2">EGI L300058</strain>
    </source>
</reference>
<accession>A0ABT8GE40</accession>
<evidence type="ECO:0000256" key="1">
    <source>
        <dbReference type="SAM" id="Phobius"/>
    </source>
</evidence>
<dbReference type="PANTHER" id="PTHR23526:SF1">
    <property type="entry name" value="MAJOR FACILITATOR SUPERFAMILY MFS_1"/>
    <property type="match status" value="1"/>
</dbReference>
<dbReference type="InterPro" id="IPR036259">
    <property type="entry name" value="MFS_trans_sf"/>
</dbReference>
<keyword evidence="1" id="KW-0472">Membrane</keyword>
<gene>
    <name evidence="2" type="ORF">QQX02_01985</name>
</gene>
<feature type="transmembrane region" description="Helical" evidence="1">
    <location>
        <begin position="378"/>
        <end position="401"/>
    </location>
</feature>
<dbReference type="SUPFAM" id="SSF103473">
    <property type="entry name" value="MFS general substrate transporter"/>
    <property type="match status" value="1"/>
</dbReference>
<keyword evidence="1" id="KW-0812">Transmembrane</keyword>
<feature type="transmembrane region" description="Helical" evidence="1">
    <location>
        <begin position="197"/>
        <end position="219"/>
    </location>
</feature>
<dbReference type="InterPro" id="IPR011701">
    <property type="entry name" value="MFS"/>
</dbReference>
<feature type="transmembrane region" description="Helical" evidence="1">
    <location>
        <begin position="166"/>
        <end position="185"/>
    </location>
</feature>